<comment type="caution">
    <text evidence="3">The sequence shown here is derived from an EMBL/GenBank/DDBJ whole genome shotgun (WGS) entry which is preliminary data.</text>
</comment>
<dbReference type="Proteomes" id="UP000280935">
    <property type="component" value="Unassembled WGS sequence"/>
</dbReference>
<dbReference type="InterPro" id="IPR050900">
    <property type="entry name" value="Transposase_IS3/IS150/IS904"/>
</dbReference>
<feature type="domain" description="Integrase catalytic" evidence="2">
    <location>
        <begin position="68"/>
        <end position="146"/>
    </location>
</feature>
<dbReference type="PANTHER" id="PTHR46889">
    <property type="entry name" value="TRANSPOSASE INSF FOR INSERTION SEQUENCE IS3B-RELATED"/>
    <property type="match status" value="1"/>
</dbReference>
<dbReference type="InterPro" id="IPR036397">
    <property type="entry name" value="RNaseH_sf"/>
</dbReference>
<comment type="function">
    <text evidence="1">Involved in the transposition of the insertion sequence.</text>
</comment>
<dbReference type="Pfam" id="PF13276">
    <property type="entry name" value="HTH_21"/>
    <property type="match status" value="1"/>
</dbReference>
<dbReference type="InterPro" id="IPR012337">
    <property type="entry name" value="RNaseH-like_sf"/>
</dbReference>
<accession>A0A3P1WX49</accession>
<dbReference type="PANTHER" id="PTHR46889:SF4">
    <property type="entry name" value="TRANSPOSASE INSO FOR INSERTION SEQUENCE ELEMENT IS911B-RELATED"/>
    <property type="match status" value="1"/>
</dbReference>
<dbReference type="OrthoDB" id="4281720at2"/>
<evidence type="ECO:0000313" key="4">
    <source>
        <dbReference type="Proteomes" id="UP000280935"/>
    </source>
</evidence>
<protein>
    <recommendedName>
        <fullName evidence="2">Integrase catalytic domain-containing protein</fullName>
    </recommendedName>
</protein>
<dbReference type="AlphaFoldDB" id="A0A3P1WX49"/>
<dbReference type="InterPro" id="IPR025948">
    <property type="entry name" value="HTH-like_dom"/>
</dbReference>
<dbReference type="RefSeq" id="WP_125227093.1">
    <property type="nucleotide sequence ID" value="NZ_RQYT01000004.1"/>
</dbReference>
<dbReference type="GO" id="GO:0015074">
    <property type="term" value="P:DNA integration"/>
    <property type="evidence" value="ECO:0007669"/>
    <property type="project" value="InterPro"/>
</dbReference>
<organism evidence="3 4">
    <name type="scientific">Arachnia propionica</name>
    <dbReference type="NCBI Taxonomy" id="1750"/>
    <lineage>
        <taxon>Bacteria</taxon>
        <taxon>Bacillati</taxon>
        <taxon>Actinomycetota</taxon>
        <taxon>Actinomycetes</taxon>
        <taxon>Propionibacteriales</taxon>
        <taxon>Propionibacteriaceae</taxon>
        <taxon>Arachnia</taxon>
    </lineage>
</organism>
<evidence type="ECO:0000256" key="1">
    <source>
        <dbReference type="ARBA" id="ARBA00002286"/>
    </source>
</evidence>
<dbReference type="Gene3D" id="3.30.420.10">
    <property type="entry name" value="Ribonuclease H-like superfamily/Ribonuclease H"/>
    <property type="match status" value="1"/>
</dbReference>
<evidence type="ECO:0000259" key="2">
    <source>
        <dbReference type="PROSITE" id="PS50994"/>
    </source>
</evidence>
<gene>
    <name evidence="3" type="ORF">EII35_03590</name>
</gene>
<proteinExistence type="predicted"/>
<dbReference type="Pfam" id="PF00665">
    <property type="entry name" value="rve"/>
    <property type="match status" value="1"/>
</dbReference>
<name>A0A3P1WX49_9ACTN</name>
<evidence type="ECO:0000313" key="3">
    <source>
        <dbReference type="EMBL" id="RRD50821.1"/>
    </source>
</evidence>
<dbReference type="InterPro" id="IPR001584">
    <property type="entry name" value="Integrase_cat-core"/>
</dbReference>
<dbReference type="GO" id="GO:0003676">
    <property type="term" value="F:nucleic acid binding"/>
    <property type="evidence" value="ECO:0007669"/>
    <property type="project" value="InterPro"/>
</dbReference>
<dbReference type="SUPFAM" id="SSF53098">
    <property type="entry name" value="Ribonuclease H-like"/>
    <property type="match status" value="1"/>
</dbReference>
<sequence length="146" mass="15749">MPPTTASTGYGRCGYAMRRAGWQIGRDQVARLMRAAGLTGVVRGRRPRTTTPAPVAASRPDLVQRSFTADAPNQLWVADITYVRTTTGWCYTAFVIDAFSRRIAGWSTRSTMTTEALPLEALEHALVTANLTWLIFCGLGGGVGVG</sequence>
<reference evidence="3 4" key="1">
    <citation type="submission" date="2018-11" db="EMBL/GenBank/DDBJ databases">
        <title>Genomes From Bacteria Associated with the Canine Oral Cavity: a Test Case for Automated Genome-Based Taxonomic Assignment.</title>
        <authorList>
            <person name="Coil D.A."/>
            <person name="Jospin G."/>
            <person name="Darling A.E."/>
            <person name="Wallis C."/>
            <person name="Davis I.J."/>
            <person name="Harris S."/>
            <person name="Eisen J.A."/>
            <person name="Holcombe L.J."/>
            <person name="O'Flynn C."/>
        </authorList>
    </citation>
    <scope>NUCLEOTIDE SEQUENCE [LARGE SCALE GENOMIC DNA]</scope>
    <source>
        <strain evidence="3 4">OH2822_COT-296</strain>
    </source>
</reference>
<dbReference type="EMBL" id="RQYT01000004">
    <property type="protein sequence ID" value="RRD50821.1"/>
    <property type="molecule type" value="Genomic_DNA"/>
</dbReference>
<dbReference type="PROSITE" id="PS50994">
    <property type="entry name" value="INTEGRASE"/>
    <property type="match status" value="1"/>
</dbReference>